<organismHost>
    <name type="scientific">Panthera leo</name>
    <name type="common">Lion</name>
    <dbReference type="NCBI Taxonomy" id="9689"/>
</organismHost>
<reference evidence="5" key="3">
    <citation type="submission" date="2019-10" db="EMBL/GenBank/DDBJ databases">
        <title>Experimental infection of calves with contemporary bovine gammaherpesvirus type 4.</title>
        <authorList>
            <person name="Bauermann F."/>
            <person name="Kutish G."/>
            <person name="Diel D."/>
            <person name="Falkenberg S."/>
            <person name="Martins M."/>
            <person name="Flores E."/>
        </authorList>
    </citation>
    <scope>NUCLEOTIDE SEQUENCE</scope>
    <source>
        <strain evidence="4">SD16-38</strain>
        <strain evidence="5">SD16-49</strain>
    </source>
</reference>
<keyword evidence="1" id="KW-1133">Transmembrane helix</keyword>
<proteinExistence type="predicted"/>
<organism evidence="5">
    <name type="scientific">Bovine herpesvirus 4</name>
    <name type="common">BoHV-4</name>
    <name type="synonym">Movar virus</name>
    <dbReference type="NCBI Taxonomy" id="10385"/>
    <lineage>
        <taxon>Viruses</taxon>
        <taxon>Duplodnaviria</taxon>
        <taxon>Heunggongvirae</taxon>
        <taxon>Peploviricota</taxon>
        <taxon>Herviviricetes</taxon>
        <taxon>Herpesvirales</taxon>
        <taxon>Orthoherpesviridae</taxon>
        <taxon>Gammaherpesvirinae</taxon>
        <taxon>Rhadinovirus</taxon>
        <taxon>Rhadinovirus bovinegamma4</taxon>
    </lineage>
</organism>
<name>A0A858PWX7_BHV4</name>
<accession>A0A858PWX7</accession>
<organismHost>
    <name type="scientific">Felis catus</name>
    <name type="common">Cat</name>
    <name type="synonym">Felis silvestris catus</name>
    <dbReference type="NCBI Taxonomy" id="9685"/>
</organismHost>
<dbReference type="RefSeq" id="NP_076520.1">
    <property type="nucleotide sequence ID" value="NC_002665.1"/>
</dbReference>
<evidence type="ECO:0000313" key="2">
    <source>
        <dbReference type="EMBL" id="AEL29772.1"/>
    </source>
</evidence>
<dbReference type="EMBL" id="MN551084">
    <property type="protein sequence ID" value="QJC19209.1"/>
    <property type="molecule type" value="Genomic_DNA"/>
</dbReference>
<evidence type="ECO:0000313" key="3">
    <source>
        <dbReference type="EMBL" id="AIA82773.1"/>
    </source>
</evidence>
<reference evidence="2" key="1">
    <citation type="journal article" date="2011" name="Virol. J.">
        <title>Sequencing of Bovine herpesvirus 4 V.test strain reveals important genome features.</title>
        <authorList>
            <person name="Palmeira L."/>
            <person name="Machiels B."/>
            <person name="Lete C."/>
            <person name="Vanderplasschen A."/>
            <person name="Gillet L."/>
        </authorList>
    </citation>
    <scope>NUCLEOTIDE SEQUENCE</scope>
    <source>
        <strain evidence="2">V.test</strain>
    </source>
</reference>
<gene>
    <name evidence="2" type="primary">ORF Bo9</name>
</gene>
<dbReference type="EMBL" id="JN133502">
    <property type="protein sequence ID" value="AEL29772.1"/>
    <property type="molecule type" value="Genomic_DNA"/>
</dbReference>
<feature type="transmembrane region" description="Helical" evidence="1">
    <location>
        <begin position="48"/>
        <end position="68"/>
    </location>
</feature>
<dbReference type="EMBL" id="KC999113">
    <property type="protein sequence ID" value="AIA82773.1"/>
    <property type="molecule type" value="Genomic_DNA"/>
</dbReference>
<organismHost>
    <name type="scientific">Bos taurus</name>
    <name type="common">Bovine</name>
    <dbReference type="NCBI Taxonomy" id="9913"/>
</organismHost>
<evidence type="ECO:0000313" key="5">
    <source>
        <dbReference type="EMBL" id="QJC19209.1"/>
    </source>
</evidence>
<dbReference type="EMBL" id="MN551083">
    <property type="protein sequence ID" value="QJC19137.1"/>
    <property type="molecule type" value="Genomic_DNA"/>
</dbReference>
<keyword evidence="1" id="KW-0472">Membrane</keyword>
<evidence type="ECO:0000256" key="1">
    <source>
        <dbReference type="SAM" id="Phobius"/>
    </source>
</evidence>
<dbReference type="KEGG" id="vg:1684932"/>
<reference evidence="3" key="2">
    <citation type="submission" date="2013-05" db="EMBL/GenBank/DDBJ databases">
        <title>Seroprevalence against a Canadian isolate of bovine herpesvirus 4 (BHV4) is higher in various diseases affected bovine dairy herds compared to healthy herds.</title>
        <authorList>
            <person name="Music N."/>
            <person name="Laroche J."/>
            <person name="Tremblay D."/>
            <person name="Mandeville I."/>
            <person name="Bellehumeur C."/>
            <person name="Charette S.J."/>
            <person name="Gagnon C.A."/>
        </authorList>
    </citation>
    <scope>NUCLEOTIDE SEQUENCE</scope>
    <source>
        <strain evidence="3">FMV09-1180503</strain>
    </source>
</reference>
<protein>
    <submittedName>
        <fullName evidence="2">Uncharacterized protein ORF Bo9</fullName>
    </submittedName>
</protein>
<evidence type="ECO:0000313" key="4">
    <source>
        <dbReference type="EMBL" id="QJC19137.1"/>
    </source>
</evidence>
<sequence>MGFLSVLSIISSAVIGIVLSTTTSPTSKTPNGSSIGESIKSWFSSSTWIYILIIVLLILIGWVAYKIVSCFLFARLWKATAAINAARVVFDTATKKGHV</sequence>
<keyword evidence="1" id="KW-0812">Transmembrane</keyword>